<reference evidence="2 3" key="1">
    <citation type="submission" date="2023-10" db="EMBL/GenBank/DDBJ databases">
        <title>The genome sequence of Streptomyces sp. HUAS YS2.</title>
        <authorList>
            <person name="Mo P."/>
        </authorList>
    </citation>
    <scope>NUCLEOTIDE SEQUENCE [LARGE SCALE GENOMIC DNA]</scope>
    <source>
        <strain evidence="2 3">HUAS YS2</strain>
    </source>
</reference>
<evidence type="ECO:0000256" key="1">
    <source>
        <dbReference type="SAM" id="MobiDB-lite"/>
    </source>
</evidence>
<accession>A0ABZ0M2R6</accession>
<gene>
    <name evidence="2" type="ORF">R2D22_32650</name>
</gene>
<evidence type="ECO:0000313" key="3">
    <source>
        <dbReference type="Proteomes" id="UP001301731"/>
    </source>
</evidence>
<evidence type="ECO:0000313" key="2">
    <source>
        <dbReference type="EMBL" id="WOX25877.1"/>
    </source>
</evidence>
<sequence length="580" mass="62001">MGRLPGLLGIPRLLRHIGATGAGLPADDELEFDAPDPRVRAACEAVREGRFGPAEELLAATREAADWGLRTRAARALAEVLLDGPGRIEAWSERRPGDRDVAIVRAEAAVAQAWAVRTGARASEVSAEQFEGFRALLTDAVPVLDEAVALNEGDPTPWVTVLAHDTGSAAPLEDFQDHLAGALALDPHNWAAHARAVQFLAAKWYGSHEEMFAHAERAAAASPPGHPLRGLPVVALSELALDERLDGDAATKYGPLSQRRVDAAVAAARALSESRPAGDPELAVVRNHLVWALIRDGRPAVEILDAFRAVGRHVTPYPWSYLGGLSVFTEFRSGVRAQVAQETPFFGGTVGPPRPDEAAADAGGARRELALVPTTVAQVTEAVLLTGVTYRMAPLKGRTSVTVVETAPSQEPRTGKRGRRPGLRRALLGEGDLVRLARSFTTGEPWPVLVVSRFADRYGLSLVRDRTVVATHYWQGPDGIPTQEEAAGTAAALVSAFRKADERQVAAALRDPGTDRAPVDAALAALRLPALPEGYGERYEVLADDPRAKLVTKRSLRAALRESLRDDPADPARELPPLGL</sequence>
<feature type="region of interest" description="Disordered" evidence="1">
    <location>
        <begin position="561"/>
        <end position="580"/>
    </location>
</feature>
<dbReference type="Proteomes" id="UP001301731">
    <property type="component" value="Chromosome"/>
</dbReference>
<dbReference type="RefSeq" id="WP_318108668.1">
    <property type="nucleotide sequence ID" value="NZ_CP137573.1"/>
</dbReference>
<protein>
    <submittedName>
        <fullName evidence="2">Uncharacterized protein</fullName>
    </submittedName>
</protein>
<keyword evidence="3" id="KW-1185">Reference proteome</keyword>
<feature type="compositionally biased region" description="Basic and acidic residues" evidence="1">
    <location>
        <begin position="561"/>
        <end position="573"/>
    </location>
</feature>
<proteinExistence type="predicted"/>
<dbReference type="EMBL" id="CP137573">
    <property type="protein sequence ID" value="WOX25877.1"/>
    <property type="molecule type" value="Genomic_DNA"/>
</dbReference>
<name>A0ABZ0M2R6_9ACTN</name>
<organism evidence="2 3">
    <name type="scientific">Streptomyces solicathayae</name>
    <dbReference type="NCBI Taxonomy" id="3081768"/>
    <lineage>
        <taxon>Bacteria</taxon>
        <taxon>Bacillati</taxon>
        <taxon>Actinomycetota</taxon>
        <taxon>Actinomycetes</taxon>
        <taxon>Kitasatosporales</taxon>
        <taxon>Streptomycetaceae</taxon>
        <taxon>Streptomyces</taxon>
    </lineage>
</organism>